<evidence type="ECO:0000313" key="4">
    <source>
        <dbReference type="EnsemblMetazoa" id="Aqu2.1.41471_001"/>
    </source>
</evidence>
<dbReference type="Gene3D" id="3.40.50.300">
    <property type="entry name" value="P-loop containing nucleotide triphosphate hydrolases"/>
    <property type="match status" value="1"/>
</dbReference>
<feature type="region of interest" description="Disordered" evidence="3">
    <location>
        <begin position="199"/>
        <end position="238"/>
    </location>
</feature>
<keyword evidence="2" id="KW-0342">GTP-binding</keyword>
<dbReference type="PRINTS" id="PR00449">
    <property type="entry name" value="RASTRNSFRMNG"/>
</dbReference>
<dbReference type="PROSITE" id="PS51421">
    <property type="entry name" value="RAS"/>
    <property type="match status" value="1"/>
</dbReference>
<dbReference type="InterPro" id="IPR027417">
    <property type="entry name" value="P-loop_NTPase"/>
</dbReference>
<proteinExistence type="predicted"/>
<accession>A0A1X7VM56</accession>
<dbReference type="Proteomes" id="UP000007879">
    <property type="component" value="Unassembled WGS sequence"/>
</dbReference>
<dbReference type="AlphaFoldDB" id="A0A1X7VM56"/>
<evidence type="ECO:0000256" key="2">
    <source>
        <dbReference type="ARBA" id="ARBA00023134"/>
    </source>
</evidence>
<dbReference type="SUPFAM" id="SSF52540">
    <property type="entry name" value="P-loop containing nucleoside triphosphate hydrolases"/>
    <property type="match status" value="1"/>
</dbReference>
<name>A0A1X7VM56_AMPQE</name>
<dbReference type="GO" id="GO:0003924">
    <property type="term" value="F:GTPase activity"/>
    <property type="evidence" value="ECO:0007669"/>
    <property type="project" value="InterPro"/>
</dbReference>
<organism evidence="4">
    <name type="scientific">Amphimedon queenslandica</name>
    <name type="common">Sponge</name>
    <dbReference type="NCBI Taxonomy" id="400682"/>
    <lineage>
        <taxon>Eukaryota</taxon>
        <taxon>Metazoa</taxon>
        <taxon>Porifera</taxon>
        <taxon>Demospongiae</taxon>
        <taxon>Heteroscleromorpha</taxon>
        <taxon>Haplosclerida</taxon>
        <taxon>Niphatidae</taxon>
        <taxon>Amphimedon</taxon>
    </lineage>
</organism>
<protein>
    <submittedName>
        <fullName evidence="4">Uncharacterized protein</fullName>
    </submittedName>
</protein>
<dbReference type="PROSITE" id="PS51419">
    <property type="entry name" value="RAB"/>
    <property type="match status" value="1"/>
</dbReference>
<reference evidence="5" key="1">
    <citation type="journal article" date="2010" name="Nature">
        <title>The Amphimedon queenslandica genome and the evolution of animal complexity.</title>
        <authorList>
            <person name="Srivastava M."/>
            <person name="Simakov O."/>
            <person name="Chapman J."/>
            <person name="Fahey B."/>
            <person name="Gauthier M.E."/>
            <person name="Mitros T."/>
            <person name="Richards G.S."/>
            <person name="Conaco C."/>
            <person name="Dacre M."/>
            <person name="Hellsten U."/>
            <person name="Larroux C."/>
            <person name="Putnam N.H."/>
            <person name="Stanke M."/>
            <person name="Adamska M."/>
            <person name="Darling A."/>
            <person name="Degnan S.M."/>
            <person name="Oakley T.H."/>
            <person name="Plachetzki D.C."/>
            <person name="Zhai Y."/>
            <person name="Adamski M."/>
            <person name="Calcino A."/>
            <person name="Cummins S.F."/>
            <person name="Goodstein D.M."/>
            <person name="Harris C."/>
            <person name="Jackson D.J."/>
            <person name="Leys S.P."/>
            <person name="Shu S."/>
            <person name="Woodcroft B.J."/>
            <person name="Vervoort M."/>
            <person name="Kosik K.S."/>
            <person name="Manning G."/>
            <person name="Degnan B.M."/>
            <person name="Rokhsar D.S."/>
        </authorList>
    </citation>
    <scope>NUCLEOTIDE SEQUENCE [LARGE SCALE GENOMIC DNA]</scope>
</reference>
<dbReference type="InParanoid" id="A0A1X7VM56"/>
<dbReference type="KEGG" id="aqu:105316462"/>
<dbReference type="SMART" id="SM00175">
    <property type="entry name" value="RAB"/>
    <property type="match status" value="1"/>
</dbReference>
<evidence type="ECO:0000256" key="3">
    <source>
        <dbReference type="SAM" id="MobiDB-lite"/>
    </source>
</evidence>
<sequence length="254" mass="28603">METHQPKQILAKVILLGDSKAGKSSLFYRIKHRQFRGSSRGTDTMTDGPTFPMNQLTQTRGYDSCSRSILATPEIQVNLTIMDSVHSNVRGQSLSAHFYRRIQAVILICSLDNEHSLHRLTHWIHEAQVYIKDPKPVFIIAGTKSDIDDTKREISTEALYNFGSFHNDIPVFEVSAKTGHGVTNMLKSLAERLADQRIRSGRVSNPSNRQSRHQLSEREPLVGGDDTNEQQWSSAHGYVDPKDVDDRCCACVIL</sequence>
<dbReference type="eggNOG" id="KOG0394">
    <property type="taxonomic scope" value="Eukaryota"/>
</dbReference>
<dbReference type="EnsemblMetazoa" id="Aqu2.1.41471_001">
    <property type="protein sequence ID" value="Aqu2.1.41471_001"/>
    <property type="gene ID" value="Aqu2.1.41471"/>
</dbReference>
<dbReference type="GO" id="GO:0005525">
    <property type="term" value="F:GTP binding"/>
    <property type="evidence" value="ECO:0007669"/>
    <property type="project" value="UniProtKB-KW"/>
</dbReference>
<dbReference type="STRING" id="400682.A0A1X7VM56"/>
<dbReference type="InterPro" id="IPR001806">
    <property type="entry name" value="Small_GTPase"/>
</dbReference>
<evidence type="ECO:0000313" key="5">
    <source>
        <dbReference type="Proteomes" id="UP000007879"/>
    </source>
</evidence>
<keyword evidence="5" id="KW-1185">Reference proteome</keyword>
<dbReference type="EnsemblMetazoa" id="XM_011411370.2">
    <property type="protein sequence ID" value="XP_011409672.1"/>
    <property type="gene ID" value="LOC105316462"/>
</dbReference>
<gene>
    <name evidence="4" type="primary">105316462</name>
</gene>
<reference evidence="4" key="2">
    <citation type="submission" date="2017-05" db="UniProtKB">
        <authorList>
            <consortium name="EnsemblMetazoa"/>
        </authorList>
    </citation>
    <scope>IDENTIFICATION</scope>
</reference>
<keyword evidence="1" id="KW-0547">Nucleotide-binding</keyword>
<dbReference type="OrthoDB" id="9989112at2759"/>
<dbReference type="Pfam" id="PF00071">
    <property type="entry name" value="Ras"/>
    <property type="match status" value="1"/>
</dbReference>
<dbReference type="InterPro" id="IPR050227">
    <property type="entry name" value="Rab"/>
</dbReference>
<dbReference type="CDD" id="cd00154">
    <property type="entry name" value="Rab"/>
    <property type="match status" value="1"/>
</dbReference>
<evidence type="ECO:0000256" key="1">
    <source>
        <dbReference type="ARBA" id="ARBA00022741"/>
    </source>
</evidence>
<dbReference type="PANTHER" id="PTHR47977">
    <property type="entry name" value="RAS-RELATED PROTEIN RAB"/>
    <property type="match status" value="1"/>
</dbReference>